<keyword evidence="3" id="KW-1278">Translocase</keyword>
<keyword evidence="4" id="KW-0520">NAD</keyword>
<dbReference type="InterPro" id="IPR007698">
    <property type="entry name" value="AlaDH/PNT_NAD(H)-bd"/>
</dbReference>
<keyword evidence="8" id="KW-1185">Reference proteome</keyword>
<dbReference type="GO" id="GO:0050661">
    <property type="term" value="F:NADP binding"/>
    <property type="evidence" value="ECO:0007669"/>
    <property type="project" value="TreeGrafter"/>
</dbReference>
<evidence type="ECO:0000256" key="3">
    <source>
        <dbReference type="ARBA" id="ARBA00022967"/>
    </source>
</evidence>
<dbReference type="GO" id="GO:0016491">
    <property type="term" value="F:oxidoreductase activity"/>
    <property type="evidence" value="ECO:0007669"/>
    <property type="project" value="InterPro"/>
</dbReference>
<evidence type="ECO:0000256" key="2">
    <source>
        <dbReference type="ARBA" id="ARBA00022857"/>
    </source>
</evidence>
<dbReference type="PROSITE" id="PS00837">
    <property type="entry name" value="ALADH_PNT_2"/>
    <property type="match status" value="1"/>
</dbReference>
<proteinExistence type="predicted"/>
<keyword evidence="2" id="KW-0521">NADP</keyword>
<dbReference type="EMBL" id="CAJPEV010006773">
    <property type="protein sequence ID" value="CAG0904370.1"/>
    <property type="molecule type" value="Genomic_DNA"/>
</dbReference>
<feature type="domain" description="Alanine dehydrogenase/pyridine nucleotide transhydrogenase NAD(H)-binding" evidence="6">
    <location>
        <begin position="1"/>
        <end position="105"/>
    </location>
</feature>
<dbReference type="GO" id="GO:0008750">
    <property type="term" value="F:proton-translocating NAD(P)+ transhydrogenase activity"/>
    <property type="evidence" value="ECO:0007669"/>
    <property type="project" value="UniProtKB-EC"/>
</dbReference>
<reference evidence="7" key="1">
    <citation type="submission" date="2020-11" db="EMBL/GenBank/DDBJ databases">
        <authorList>
            <person name="Tran Van P."/>
        </authorList>
    </citation>
    <scope>NUCLEOTIDE SEQUENCE</scope>
</reference>
<organism evidence="7">
    <name type="scientific">Darwinula stevensoni</name>
    <dbReference type="NCBI Taxonomy" id="69355"/>
    <lineage>
        <taxon>Eukaryota</taxon>
        <taxon>Metazoa</taxon>
        <taxon>Ecdysozoa</taxon>
        <taxon>Arthropoda</taxon>
        <taxon>Crustacea</taxon>
        <taxon>Oligostraca</taxon>
        <taxon>Ostracoda</taxon>
        <taxon>Podocopa</taxon>
        <taxon>Podocopida</taxon>
        <taxon>Darwinulocopina</taxon>
        <taxon>Darwinuloidea</taxon>
        <taxon>Darwinulidae</taxon>
        <taxon>Darwinula</taxon>
    </lineage>
</organism>
<dbReference type="SUPFAM" id="SSF51735">
    <property type="entry name" value="NAD(P)-binding Rossmann-fold domains"/>
    <property type="match status" value="1"/>
</dbReference>
<evidence type="ECO:0000256" key="5">
    <source>
        <dbReference type="ARBA" id="ARBA00048202"/>
    </source>
</evidence>
<dbReference type="Pfam" id="PF01262">
    <property type="entry name" value="AlaDh_PNT_C"/>
    <property type="match status" value="1"/>
</dbReference>
<dbReference type="EC" id="7.1.1.1" evidence="1"/>
<dbReference type="InterPro" id="IPR036291">
    <property type="entry name" value="NAD(P)-bd_dom_sf"/>
</dbReference>
<dbReference type="SMART" id="SM01002">
    <property type="entry name" value="AlaDh_PNT_C"/>
    <property type="match status" value="1"/>
</dbReference>
<gene>
    <name evidence="7" type="ORF">DSTB1V02_LOCUS13568</name>
</gene>
<evidence type="ECO:0000256" key="1">
    <source>
        <dbReference type="ARBA" id="ARBA00012943"/>
    </source>
</evidence>
<accession>A0A7R9FSS4</accession>
<dbReference type="OrthoDB" id="37244at2759"/>
<dbReference type="PANTHER" id="PTHR10160">
    <property type="entry name" value="NAD(P) TRANSHYDROGENASE"/>
    <property type="match status" value="1"/>
</dbReference>
<evidence type="ECO:0000256" key="4">
    <source>
        <dbReference type="ARBA" id="ARBA00023027"/>
    </source>
</evidence>
<comment type="catalytic activity">
    <reaction evidence="5">
        <text>NAD(+) + NADPH + H(+)(in) = NADH + NADP(+) + H(+)(out)</text>
        <dbReference type="Rhea" id="RHEA:47992"/>
        <dbReference type="ChEBI" id="CHEBI:15378"/>
        <dbReference type="ChEBI" id="CHEBI:57540"/>
        <dbReference type="ChEBI" id="CHEBI:57783"/>
        <dbReference type="ChEBI" id="CHEBI:57945"/>
        <dbReference type="ChEBI" id="CHEBI:58349"/>
        <dbReference type="EC" id="7.1.1.1"/>
    </reaction>
</comment>
<name>A0A7R9FSS4_9CRUS</name>
<dbReference type="Gene3D" id="3.40.50.720">
    <property type="entry name" value="NAD(P)-binding Rossmann-like Domain"/>
    <property type="match status" value="1"/>
</dbReference>
<dbReference type="GO" id="GO:0005886">
    <property type="term" value="C:plasma membrane"/>
    <property type="evidence" value="ECO:0007669"/>
    <property type="project" value="TreeGrafter"/>
</dbReference>
<dbReference type="InterPro" id="IPR008143">
    <property type="entry name" value="Ala_DH/PNT_CS2"/>
</dbReference>
<evidence type="ECO:0000313" key="7">
    <source>
        <dbReference type="EMBL" id="CAD7253822.1"/>
    </source>
</evidence>
<dbReference type="AlphaFoldDB" id="A0A7R9FSS4"/>
<dbReference type="GO" id="GO:0006740">
    <property type="term" value="P:NADPH regeneration"/>
    <property type="evidence" value="ECO:0007669"/>
    <property type="project" value="TreeGrafter"/>
</dbReference>
<dbReference type="EMBL" id="LR906290">
    <property type="protein sequence ID" value="CAD7253822.1"/>
    <property type="molecule type" value="Genomic_DNA"/>
</dbReference>
<sequence>MVLGAGVAGLQAIATAKRLGAVVEAFDTRAAAKEEVMSLGATFVEVEGAADDRGAGGYAVQQSDEYLQKQRSLVQERALKSNIVIATAQAQKLVDLLGMLVELTKKFR</sequence>
<evidence type="ECO:0000313" key="8">
    <source>
        <dbReference type="Proteomes" id="UP000677054"/>
    </source>
</evidence>
<dbReference type="Proteomes" id="UP000677054">
    <property type="component" value="Unassembled WGS sequence"/>
</dbReference>
<dbReference type="PANTHER" id="PTHR10160:SF19">
    <property type="entry name" value="PROTON-TRANSLOCATING NAD(P)(+) TRANSHYDROGENASE"/>
    <property type="match status" value="1"/>
</dbReference>
<protein>
    <recommendedName>
        <fullName evidence="1">proton-translocating NAD(P)(+) transhydrogenase</fullName>
        <ecNumber evidence="1">7.1.1.1</ecNumber>
    </recommendedName>
</protein>
<evidence type="ECO:0000259" key="6">
    <source>
        <dbReference type="SMART" id="SM01002"/>
    </source>
</evidence>